<dbReference type="EMBL" id="AWWV01014856">
    <property type="protein sequence ID" value="OMO54869.1"/>
    <property type="molecule type" value="Genomic_DNA"/>
</dbReference>
<dbReference type="OrthoDB" id="9983560at2759"/>
<dbReference type="Gramene" id="OMO54869">
    <property type="protein sequence ID" value="OMO54869"/>
    <property type="gene ID" value="CCACVL1_27506"/>
</dbReference>
<sequence>MANALKLLPFLIVLLALIMTSVSLARPLALEMTPKQSLIAGVKLDEESPSCWESLRQLQPCAGEVVNQGIRIEVSWQRTYLPARPWNRKKSGSKLEYSTGGALVGSHLTELVMQTKETDKISHLMALLPTQGANGFQGKCAA</sequence>
<keyword evidence="3" id="KW-1185">Reference proteome</keyword>
<evidence type="ECO:0000313" key="3">
    <source>
        <dbReference type="Proteomes" id="UP000188268"/>
    </source>
</evidence>
<name>A0A1R3G9U9_COCAP</name>
<protein>
    <submittedName>
        <fullName evidence="2">Egg cell-secreted protein 1.1-like protein</fullName>
    </submittedName>
</protein>
<feature type="chain" id="PRO_5012164320" evidence="1">
    <location>
        <begin position="26"/>
        <end position="142"/>
    </location>
</feature>
<evidence type="ECO:0000313" key="2">
    <source>
        <dbReference type="EMBL" id="OMO54869.1"/>
    </source>
</evidence>
<dbReference type="Proteomes" id="UP000188268">
    <property type="component" value="Unassembled WGS sequence"/>
</dbReference>
<keyword evidence="1" id="KW-0732">Signal</keyword>
<gene>
    <name evidence="2" type="ORF">CCACVL1_27506</name>
</gene>
<proteinExistence type="predicted"/>
<feature type="signal peptide" evidence="1">
    <location>
        <begin position="1"/>
        <end position="25"/>
    </location>
</feature>
<evidence type="ECO:0000256" key="1">
    <source>
        <dbReference type="SAM" id="SignalP"/>
    </source>
</evidence>
<reference evidence="2 3" key="1">
    <citation type="submission" date="2013-09" db="EMBL/GenBank/DDBJ databases">
        <title>Corchorus capsularis genome sequencing.</title>
        <authorList>
            <person name="Alam M."/>
            <person name="Haque M.S."/>
            <person name="Islam M.S."/>
            <person name="Emdad E.M."/>
            <person name="Islam M.M."/>
            <person name="Ahmed B."/>
            <person name="Halim A."/>
            <person name="Hossen Q.M.M."/>
            <person name="Hossain M.Z."/>
            <person name="Ahmed R."/>
            <person name="Khan M.M."/>
            <person name="Islam R."/>
            <person name="Rashid M.M."/>
            <person name="Khan S.A."/>
            <person name="Rahman M.S."/>
            <person name="Alam M."/>
        </authorList>
    </citation>
    <scope>NUCLEOTIDE SEQUENCE [LARGE SCALE GENOMIC DNA]</scope>
    <source>
        <strain evidence="3">cv. CVL-1</strain>
        <tissue evidence="2">Whole seedling</tissue>
    </source>
</reference>
<comment type="caution">
    <text evidence="2">The sequence shown here is derived from an EMBL/GenBank/DDBJ whole genome shotgun (WGS) entry which is preliminary data.</text>
</comment>
<dbReference type="AlphaFoldDB" id="A0A1R3G9U9"/>
<organism evidence="2 3">
    <name type="scientific">Corchorus capsularis</name>
    <name type="common">Jute</name>
    <dbReference type="NCBI Taxonomy" id="210143"/>
    <lineage>
        <taxon>Eukaryota</taxon>
        <taxon>Viridiplantae</taxon>
        <taxon>Streptophyta</taxon>
        <taxon>Embryophyta</taxon>
        <taxon>Tracheophyta</taxon>
        <taxon>Spermatophyta</taxon>
        <taxon>Magnoliopsida</taxon>
        <taxon>eudicotyledons</taxon>
        <taxon>Gunneridae</taxon>
        <taxon>Pentapetalae</taxon>
        <taxon>rosids</taxon>
        <taxon>malvids</taxon>
        <taxon>Malvales</taxon>
        <taxon>Malvaceae</taxon>
        <taxon>Grewioideae</taxon>
        <taxon>Apeibeae</taxon>
        <taxon>Corchorus</taxon>
    </lineage>
</organism>
<accession>A0A1R3G9U9</accession>